<dbReference type="KEGG" id="pgr:PGTG_09804"/>
<sequence>MANNGGSSSDAMVKIKPQNKALAFNGTNIEHFLSQYQLAARLDGVPEKDMAQQLVFFIAKDNLLDVVKTLEVYKPPDWPKLKASMIAYWGNIDTANFNSCVLNFWRKGREK</sequence>
<accession>E3KEX2</accession>
<dbReference type="GeneID" id="10544544"/>
<dbReference type="EMBL" id="DS178284">
    <property type="protein sequence ID" value="EFP82836.2"/>
    <property type="molecule type" value="Genomic_DNA"/>
</dbReference>
<dbReference type="HOGENOM" id="CLU_012972_4_2_1"/>
<dbReference type="VEuPathDB" id="FungiDB:PGTG_09804"/>
<evidence type="ECO:0000313" key="1">
    <source>
        <dbReference type="EMBL" id="EFP82836.2"/>
    </source>
</evidence>
<dbReference type="Proteomes" id="UP000008783">
    <property type="component" value="Unassembled WGS sequence"/>
</dbReference>
<keyword evidence="2" id="KW-1185">Reference proteome</keyword>
<dbReference type="OrthoDB" id="2506545at2759"/>
<reference key="1">
    <citation type="submission" date="2007-01" db="EMBL/GenBank/DDBJ databases">
        <title>The Genome Sequence of Puccinia graminis f. sp. tritici Strain CRL 75-36-700-3.</title>
        <authorList>
            <consortium name="The Broad Institute Genome Sequencing Platform"/>
            <person name="Birren B."/>
            <person name="Lander E."/>
            <person name="Galagan J."/>
            <person name="Nusbaum C."/>
            <person name="Devon K."/>
            <person name="Cuomo C."/>
            <person name="Jaffe D."/>
            <person name="Butler J."/>
            <person name="Alvarez P."/>
            <person name="Gnerre S."/>
            <person name="Grabherr M."/>
            <person name="Mauceli E."/>
            <person name="Brockman W."/>
            <person name="Young S."/>
            <person name="LaButti K."/>
            <person name="Sykes S."/>
            <person name="DeCaprio D."/>
            <person name="Crawford M."/>
            <person name="Koehrsen M."/>
            <person name="Engels R."/>
            <person name="Montgomery P."/>
            <person name="Pearson M."/>
            <person name="Howarth C."/>
            <person name="Larson L."/>
            <person name="White J."/>
            <person name="Zeng Q."/>
            <person name="Kodira C."/>
            <person name="Yandava C."/>
            <person name="Alvarado L."/>
            <person name="O'Leary S."/>
            <person name="Szabo L."/>
            <person name="Dean R."/>
            <person name="Schein J."/>
        </authorList>
    </citation>
    <scope>NUCLEOTIDE SEQUENCE</scope>
    <source>
        <strain>CRL 75-36-700-3</strain>
    </source>
</reference>
<organism evidence="1 2">
    <name type="scientific">Puccinia graminis f. sp. tritici (strain CRL 75-36-700-3 / race SCCL)</name>
    <name type="common">Black stem rust fungus</name>
    <dbReference type="NCBI Taxonomy" id="418459"/>
    <lineage>
        <taxon>Eukaryota</taxon>
        <taxon>Fungi</taxon>
        <taxon>Dikarya</taxon>
        <taxon>Basidiomycota</taxon>
        <taxon>Pucciniomycotina</taxon>
        <taxon>Pucciniomycetes</taxon>
        <taxon>Pucciniales</taxon>
        <taxon>Pucciniaceae</taxon>
        <taxon>Puccinia</taxon>
    </lineage>
</organism>
<name>E3KEX2_PUCGT</name>
<gene>
    <name evidence="1" type="ORF">PGTG_09804</name>
</gene>
<proteinExistence type="predicted"/>
<protein>
    <submittedName>
        <fullName evidence="1">Uncharacterized protein</fullName>
    </submittedName>
</protein>
<dbReference type="RefSeq" id="XP_003327255.2">
    <property type="nucleotide sequence ID" value="XM_003327207.2"/>
</dbReference>
<dbReference type="AlphaFoldDB" id="E3KEX2"/>
<evidence type="ECO:0000313" key="2">
    <source>
        <dbReference type="Proteomes" id="UP000008783"/>
    </source>
</evidence>
<dbReference type="InParanoid" id="E3KEX2"/>
<reference evidence="2" key="2">
    <citation type="journal article" date="2011" name="Proc. Natl. Acad. Sci. U.S.A.">
        <title>Obligate biotrophy features unraveled by the genomic analysis of rust fungi.</title>
        <authorList>
            <person name="Duplessis S."/>
            <person name="Cuomo C.A."/>
            <person name="Lin Y.-C."/>
            <person name="Aerts A."/>
            <person name="Tisserant E."/>
            <person name="Veneault-Fourrey C."/>
            <person name="Joly D.L."/>
            <person name="Hacquard S."/>
            <person name="Amselem J."/>
            <person name="Cantarel B.L."/>
            <person name="Chiu R."/>
            <person name="Coutinho P.M."/>
            <person name="Feau N."/>
            <person name="Field M."/>
            <person name="Frey P."/>
            <person name="Gelhaye E."/>
            <person name="Goldberg J."/>
            <person name="Grabherr M.G."/>
            <person name="Kodira C.D."/>
            <person name="Kohler A."/>
            <person name="Kuees U."/>
            <person name="Lindquist E.A."/>
            <person name="Lucas S.M."/>
            <person name="Mago R."/>
            <person name="Mauceli E."/>
            <person name="Morin E."/>
            <person name="Murat C."/>
            <person name="Pangilinan J.L."/>
            <person name="Park R."/>
            <person name="Pearson M."/>
            <person name="Quesneville H."/>
            <person name="Rouhier N."/>
            <person name="Sakthikumar S."/>
            <person name="Salamov A.A."/>
            <person name="Schmutz J."/>
            <person name="Selles B."/>
            <person name="Shapiro H."/>
            <person name="Tanguay P."/>
            <person name="Tuskan G.A."/>
            <person name="Henrissat B."/>
            <person name="Van de Peer Y."/>
            <person name="Rouze P."/>
            <person name="Ellis J.G."/>
            <person name="Dodds P.N."/>
            <person name="Schein J.E."/>
            <person name="Zhong S."/>
            <person name="Hamelin R.C."/>
            <person name="Grigoriev I.V."/>
            <person name="Szabo L.J."/>
            <person name="Martin F."/>
        </authorList>
    </citation>
    <scope>NUCLEOTIDE SEQUENCE [LARGE SCALE GENOMIC DNA]</scope>
    <source>
        <strain evidence="2">CRL 75-36-700-3 / race SCCL</strain>
    </source>
</reference>